<sequence length="403" mass="41636">MRDVYIAGVGMTPFGKFFETPVRSHAEQACAEALADASMTADEVGAVFFGNAVSGVITGQEMIRGQVALRNTGLLGVPIFNVESACASGSSAFHLAWTQVASGAVDVALAIGAEKLTHVDKTKSFAAIGTAVDLSMADELKARFPGGAGQEHDGASTLSNSFFMDLYAGIARDYMDRTGATAEDFAKVAAKNSAHGALNLKAQYRTPRTVDEILASRTVASPLTLLMCSPIGDGSAAVLLCSEEYAARASDPVRVRASVFLSGHNKPEPHQGGVERAARKAYEIAGVGPEDLDVVEVHDAAAPAELIVSEDIGLCPPGDGPKLLESGATTLGGRVPINPSGGLLSKGHPIGATGCAQLVELVEQLRGRAGERQVPNARIGLAENAGGYLGDDFASIAMTILSK</sequence>
<dbReference type="PIRSF" id="PIRSF000429">
    <property type="entry name" value="Ac-CoA_Ac_transf"/>
    <property type="match status" value="1"/>
</dbReference>
<accession>A0A0M9WQA2</accession>
<dbReference type="EMBL" id="AZYO01000004">
    <property type="protein sequence ID" value="KOS57591.1"/>
    <property type="molecule type" value="Genomic_DNA"/>
</dbReference>
<evidence type="ECO:0000256" key="5">
    <source>
        <dbReference type="ARBA" id="ARBA00023121"/>
    </source>
</evidence>
<dbReference type="PROSITE" id="PS00737">
    <property type="entry name" value="THIOLASE_2"/>
    <property type="match status" value="1"/>
</dbReference>
<evidence type="ECO:0000256" key="6">
    <source>
        <dbReference type="ARBA" id="ARBA00032316"/>
    </source>
</evidence>
<dbReference type="RefSeq" id="WP_054371424.1">
    <property type="nucleotide sequence ID" value="NZ_AZYO01000004.1"/>
</dbReference>
<dbReference type="Pfam" id="PF00108">
    <property type="entry name" value="Thiolase_N"/>
    <property type="match status" value="1"/>
</dbReference>
<feature type="domain" description="Thiolase C-terminal" evidence="8">
    <location>
        <begin position="266"/>
        <end position="396"/>
    </location>
</feature>
<dbReference type="PATRIC" id="fig|1441923.3.peg.814"/>
<evidence type="ECO:0000256" key="4">
    <source>
        <dbReference type="ARBA" id="ARBA00023055"/>
    </source>
</evidence>
<dbReference type="InterPro" id="IPR016039">
    <property type="entry name" value="Thiolase-like"/>
</dbReference>
<dbReference type="CDD" id="cd00829">
    <property type="entry name" value="SCP-x_thiolase"/>
    <property type="match status" value="1"/>
</dbReference>
<evidence type="ECO:0000313" key="10">
    <source>
        <dbReference type="Proteomes" id="UP000037712"/>
    </source>
</evidence>
<dbReference type="EC" id="2.3.1.176" evidence="1"/>
<evidence type="ECO:0000256" key="3">
    <source>
        <dbReference type="ARBA" id="ARBA00022679"/>
    </source>
</evidence>
<dbReference type="InterPro" id="IPR002155">
    <property type="entry name" value="Thiolase"/>
</dbReference>
<keyword evidence="2" id="KW-0813">Transport</keyword>
<dbReference type="InterPro" id="IPR055140">
    <property type="entry name" value="Thiolase_C_2"/>
</dbReference>
<keyword evidence="4" id="KW-0445">Lipid transport</keyword>
<dbReference type="Proteomes" id="UP000037712">
    <property type="component" value="Unassembled WGS sequence"/>
</dbReference>
<evidence type="ECO:0000313" key="9">
    <source>
        <dbReference type="EMBL" id="KOS57591.1"/>
    </source>
</evidence>
<dbReference type="GO" id="GO:0006869">
    <property type="term" value="P:lipid transport"/>
    <property type="evidence" value="ECO:0007669"/>
    <property type="project" value="UniProtKB-KW"/>
</dbReference>
<dbReference type="SUPFAM" id="SSF53901">
    <property type="entry name" value="Thiolase-like"/>
    <property type="match status" value="1"/>
</dbReference>
<dbReference type="PANTHER" id="PTHR42870:SF1">
    <property type="entry name" value="NON-SPECIFIC LIPID-TRANSFER PROTEIN-LIKE 2"/>
    <property type="match status" value="1"/>
</dbReference>
<dbReference type="InterPro" id="IPR020616">
    <property type="entry name" value="Thiolase_N"/>
</dbReference>
<evidence type="ECO:0000256" key="1">
    <source>
        <dbReference type="ARBA" id="ARBA00012352"/>
    </source>
</evidence>
<keyword evidence="3" id="KW-0808">Transferase</keyword>
<proteinExistence type="predicted"/>
<feature type="domain" description="Thiolase N-terminal" evidence="7">
    <location>
        <begin position="4"/>
        <end position="244"/>
    </location>
</feature>
<gene>
    <name evidence="9" type="ORF">Z051_03695</name>
</gene>
<reference evidence="9 10" key="1">
    <citation type="journal article" date="2015" name="Genome Announc.">
        <title>Draft Genome Sequence of Rhodococcus rhodochrous Strain KG-21, a Soil Isolate from Oil Fields of Krishna-Godavari Basin, India.</title>
        <authorList>
            <person name="Dawar C."/>
            <person name="Aggarwal R.K."/>
        </authorList>
    </citation>
    <scope>NUCLEOTIDE SEQUENCE [LARGE SCALE GENOMIC DNA]</scope>
    <source>
        <strain evidence="9 10">KG-21</strain>
    </source>
</reference>
<dbReference type="GO" id="GO:0008289">
    <property type="term" value="F:lipid binding"/>
    <property type="evidence" value="ECO:0007669"/>
    <property type="project" value="UniProtKB-KW"/>
</dbReference>
<keyword evidence="5" id="KW-0446">Lipid-binding</keyword>
<dbReference type="Pfam" id="PF22691">
    <property type="entry name" value="Thiolase_C_1"/>
    <property type="match status" value="1"/>
</dbReference>
<dbReference type="GO" id="GO:0016747">
    <property type="term" value="F:acyltransferase activity, transferring groups other than amino-acyl groups"/>
    <property type="evidence" value="ECO:0007669"/>
    <property type="project" value="InterPro"/>
</dbReference>
<evidence type="ECO:0000259" key="7">
    <source>
        <dbReference type="Pfam" id="PF00108"/>
    </source>
</evidence>
<name>A0A0M9WQA2_RHORH</name>
<dbReference type="PANTHER" id="PTHR42870">
    <property type="entry name" value="ACETYL-COA C-ACETYLTRANSFERASE"/>
    <property type="match status" value="1"/>
</dbReference>
<evidence type="ECO:0000259" key="8">
    <source>
        <dbReference type="Pfam" id="PF22691"/>
    </source>
</evidence>
<dbReference type="Gene3D" id="3.40.47.10">
    <property type="match status" value="1"/>
</dbReference>
<dbReference type="AlphaFoldDB" id="A0A0M9WQA2"/>
<protein>
    <recommendedName>
        <fullName evidence="1">propanoyl-CoA C-acyltransferase</fullName>
        <ecNumber evidence="1">2.3.1.176</ecNumber>
    </recommendedName>
    <alternativeName>
        <fullName evidence="6">Propanoyl-CoA C-acyltransferase</fullName>
    </alternativeName>
</protein>
<evidence type="ECO:0000256" key="2">
    <source>
        <dbReference type="ARBA" id="ARBA00022448"/>
    </source>
</evidence>
<organism evidence="9 10">
    <name type="scientific">Rhodococcus rhodochrous KG-21</name>
    <dbReference type="NCBI Taxonomy" id="1441923"/>
    <lineage>
        <taxon>Bacteria</taxon>
        <taxon>Bacillati</taxon>
        <taxon>Actinomycetota</taxon>
        <taxon>Actinomycetes</taxon>
        <taxon>Mycobacteriales</taxon>
        <taxon>Nocardiaceae</taxon>
        <taxon>Rhodococcus</taxon>
    </lineage>
</organism>
<reference evidence="10" key="2">
    <citation type="submission" date="2015-01" db="EMBL/GenBank/DDBJ databases">
        <title>Draft genome sequence of potential hydrocarbon metabolising strain of Rhodococcus rhodochrous.</title>
        <authorList>
            <person name="Aggarwal R.K."/>
            <person name="Dawar C."/>
        </authorList>
    </citation>
    <scope>NUCLEOTIDE SEQUENCE [LARGE SCALE GENOMIC DNA]</scope>
    <source>
        <strain evidence="10">KG-21</strain>
    </source>
</reference>
<dbReference type="InterPro" id="IPR020613">
    <property type="entry name" value="Thiolase_CS"/>
</dbReference>
<comment type="caution">
    <text evidence="9">The sequence shown here is derived from an EMBL/GenBank/DDBJ whole genome shotgun (WGS) entry which is preliminary data.</text>
</comment>